<dbReference type="PANTHER" id="PTHR30332">
    <property type="entry name" value="PROBABLE GENERAL SECRETION PATHWAY PROTEIN D"/>
    <property type="match status" value="1"/>
</dbReference>
<accession>A0A150WP36</accession>
<organism evidence="4 5">
    <name type="scientific">Bdellovibrio bacteriovorus</name>
    <dbReference type="NCBI Taxonomy" id="959"/>
    <lineage>
        <taxon>Bacteria</taxon>
        <taxon>Pseudomonadati</taxon>
        <taxon>Bdellovibrionota</taxon>
        <taxon>Bdellovibrionia</taxon>
        <taxon>Bdellovibrionales</taxon>
        <taxon>Pseudobdellovibrionaceae</taxon>
        <taxon>Bdellovibrio</taxon>
    </lineage>
</organism>
<dbReference type="RefSeq" id="WP_061833692.1">
    <property type="nucleotide sequence ID" value="NZ_LUKE01000001.1"/>
</dbReference>
<dbReference type="EMBL" id="LUKE01000001">
    <property type="protein sequence ID" value="KYG66126.1"/>
    <property type="molecule type" value="Genomic_DNA"/>
</dbReference>
<comment type="similarity">
    <text evidence="1">Belongs to the bacterial secretin family.</text>
</comment>
<dbReference type="InterPro" id="IPR004846">
    <property type="entry name" value="T2SS/T3SS_dom"/>
</dbReference>
<evidence type="ECO:0000256" key="1">
    <source>
        <dbReference type="RuleBase" id="RU004003"/>
    </source>
</evidence>
<dbReference type="InterPro" id="IPR050810">
    <property type="entry name" value="Bact_Secretion_Sys_Channel"/>
</dbReference>
<dbReference type="PRINTS" id="PR00811">
    <property type="entry name" value="BCTERIALGSPD"/>
</dbReference>
<comment type="caution">
    <text evidence="4">The sequence shown here is derived from an EMBL/GenBank/DDBJ whole genome shotgun (WGS) entry which is preliminary data.</text>
</comment>
<dbReference type="AlphaFoldDB" id="A0A150WP36"/>
<feature type="domain" description="Type II/III secretion system secretin-like" evidence="3">
    <location>
        <begin position="263"/>
        <end position="417"/>
    </location>
</feature>
<dbReference type="InterPro" id="IPR001775">
    <property type="entry name" value="GspD/PilQ"/>
</dbReference>
<dbReference type="OrthoDB" id="5288247at2"/>
<protein>
    <submittedName>
        <fullName evidence="4">Pilus assembly protein</fullName>
    </submittedName>
</protein>
<reference evidence="4 5" key="1">
    <citation type="submission" date="2016-03" db="EMBL/GenBank/DDBJ databases">
        <authorList>
            <person name="Ploux O."/>
        </authorList>
    </citation>
    <scope>NUCLEOTIDE SEQUENCE [LARGE SCALE GENOMIC DNA]</scope>
    <source>
        <strain evidence="4 5">R0</strain>
    </source>
</reference>
<dbReference type="GO" id="GO:0009306">
    <property type="term" value="P:protein secretion"/>
    <property type="evidence" value="ECO:0007669"/>
    <property type="project" value="InterPro"/>
</dbReference>
<name>A0A150WP36_BDEBC</name>
<proteinExistence type="inferred from homology"/>
<gene>
    <name evidence="4" type="ORF">AZI86_03425</name>
</gene>
<keyword evidence="2" id="KW-0732">Signal</keyword>
<dbReference type="GO" id="GO:0015627">
    <property type="term" value="C:type II protein secretion system complex"/>
    <property type="evidence" value="ECO:0007669"/>
    <property type="project" value="TreeGrafter"/>
</dbReference>
<feature type="chain" id="PRO_5007573526" evidence="2">
    <location>
        <begin position="20"/>
        <end position="433"/>
    </location>
</feature>
<evidence type="ECO:0000313" key="4">
    <source>
        <dbReference type="EMBL" id="KYG66126.1"/>
    </source>
</evidence>
<dbReference type="Pfam" id="PF00263">
    <property type="entry name" value="Secretin"/>
    <property type="match status" value="1"/>
</dbReference>
<keyword evidence="5" id="KW-1185">Reference proteome</keyword>
<evidence type="ECO:0000256" key="2">
    <source>
        <dbReference type="SAM" id="SignalP"/>
    </source>
</evidence>
<sequence length="433" mass="48147">MKIALLFFTSLFLHLPLLAAEKNITLSLGESHRIPLRGAPSIWIQNRHIIKADGVGSQLVLKAQNEGRTTLKIANEVYEIQVLHPLKTNSLDGFQNFLKGIVGLSVQVKDGDLQLKGTLYRLQDWVRVADFARAQRISYQMYSEIPAALREQIQTYFSDRLATAKLPPQTLIFDSRPEIRIKSSELSAKKYEQIFSPFGIQVIHDDSSISIEPTVKVEITVAEVRKSLSRKWGVSWPSTYAATVLPNGSWSHNGLQLQLNGVEESGDARILASPNLLCRSGQEAEFLAGGEFPIKVVGYRTESVMWRRYGISLKVKPRADASGRISLSLETEVTSLDGASKVEDVPGLRINKVSSHFDLTKPQTIALSGLITHEDANSSSGLPWISKIPVLGGLFSSKDFQERRSELVIFVRPTIVKEQPEESQLAHLKEGPR</sequence>
<evidence type="ECO:0000313" key="5">
    <source>
        <dbReference type="Proteomes" id="UP000075320"/>
    </source>
</evidence>
<feature type="signal peptide" evidence="2">
    <location>
        <begin position="1"/>
        <end position="19"/>
    </location>
</feature>
<evidence type="ECO:0000259" key="3">
    <source>
        <dbReference type="Pfam" id="PF00263"/>
    </source>
</evidence>
<dbReference type="PANTHER" id="PTHR30332:SF17">
    <property type="entry name" value="TYPE IV PILIATION SYSTEM PROTEIN DR_0774-RELATED"/>
    <property type="match status" value="1"/>
</dbReference>
<dbReference type="Proteomes" id="UP000075320">
    <property type="component" value="Unassembled WGS sequence"/>
</dbReference>